<comment type="caution">
    <text evidence="2">The sequence shown here is derived from an EMBL/GenBank/DDBJ whole genome shotgun (WGS) entry which is preliminary data.</text>
</comment>
<evidence type="ECO:0000313" key="3">
    <source>
        <dbReference type="Proteomes" id="UP001356427"/>
    </source>
</evidence>
<reference evidence="2 3" key="1">
    <citation type="submission" date="2021-04" db="EMBL/GenBank/DDBJ databases">
        <authorList>
            <person name="De Guttry C."/>
            <person name="Zahm M."/>
            <person name="Klopp C."/>
            <person name="Cabau C."/>
            <person name="Louis A."/>
            <person name="Berthelot C."/>
            <person name="Parey E."/>
            <person name="Roest Crollius H."/>
            <person name="Montfort J."/>
            <person name="Robinson-Rechavi M."/>
            <person name="Bucao C."/>
            <person name="Bouchez O."/>
            <person name="Gislard M."/>
            <person name="Lluch J."/>
            <person name="Milhes M."/>
            <person name="Lampietro C."/>
            <person name="Lopez Roques C."/>
            <person name="Donnadieu C."/>
            <person name="Braasch I."/>
            <person name="Desvignes T."/>
            <person name="Postlethwait J."/>
            <person name="Bobe J."/>
            <person name="Wedekind C."/>
            <person name="Guiguen Y."/>
        </authorList>
    </citation>
    <scope>NUCLEOTIDE SEQUENCE [LARGE SCALE GENOMIC DNA]</scope>
    <source>
        <strain evidence="2">Cs_M1</strain>
        <tissue evidence="2">Blood</tissue>
    </source>
</reference>
<evidence type="ECO:0000313" key="2">
    <source>
        <dbReference type="EMBL" id="KAK6300935.1"/>
    </source>
</evidence>
<accession>A0AAN8QDV1</accession>
<dbReference type="AlphaFoldDB" id="A0AAN8QDV1"/>
<gene>
    <name evidence="2" type="ORF">J4Q44_G00290330</name>
</gene>
<dbReference type="Proteomes" id="UP001356427">
    <property type="component" value="Unassembled WGS sequence"/>
</dbReference>
<dbReference type="EMBL" id="JAGTTL010000027">
    <property type="protein sequence ID" value="KAK6300935.1"/>
    <property type="molecule type" value="Genomic_DNA"/>
</dbReference>
<evidence type="ECO:0000256" key="1">
    <source>
        <dbReference type="SAM" id="MobiDB-lite"/>
    </source>
</evidence>
<feature type="non-terminal residue" evidence="2">
    <location>
        <position position="1"/>
    </location>
</feature>
<feature type="compositionally biased region" description="Basic and acidic residues" evidence="1">
    <location>
        <begin position="41"/>
        <end position="59"/>
    </location>
</feature>
<protein>
    <submittedName>
        <fullName evidence="2">Uncharacterized protein</fullName>
    </submittedName>
</protein>
<keyword evidence="3" id="KW-1185">Reference proteome</keyword>
<sequence>ATPPRDDSAVTTRTTVQERILETLEGLDKKRAEEISVATDPFKECERHHSHPEERTGEG</sequence>
<proteinExistence type="predicted"/>
<name>A0AAN8QDV1_9TELE</name>
<feature type="region of interest" description="Disordered" evidence="1">
    <location>
        <begin position="32"/>
        <end position="59"/>
    </location>
</feature>
<organism evidence="2 3">
    <name type="scientific">Coregonus suidteri</name>
    <dbReference type="NCBI Taxonomy" id="861788"/>
    <lineage>
        <taxon>Eukaryota</taxon>
        <taxon>Metazoa</taxon>
        <taxon>Chordata</taxon>
        <taxon>Craniata</taxon>
        <taxon>Vertebrata</taxon>
        <taxon>Euteleostomi</taxon>
        <taxon>Actinopterygii</taxon>
        <taxon>Neopterygii</taxon>
        <taxon>Teleostei</taxon>
        <taxon>Protacanthopterygii</taxon>
        <taxon>Salmoniformes</taxon>
        <taxon>Salmonidae</taxon>
        <taxon>Coregoninae</taxon>
        <taxon>Coregonus</taxon>
    </lineage>
</organism>